<evidence type="ECO:0000256" key="1">
    <source>
        <dbReference type="SAM" id="MobiDB-lite"/>
    </source>
</evidence>
<protein>
    <submittedName>
        <fullName evidence="3">Uncharacterized protein</fullName>
    </submittedName>
</protein>
<keyword evidence="4" id="KW-1185">Reference proteome</keyword>
<evidence type="ECO:0000313" key="3">
    <source>
        <dbReference type="EMBL" id="KAB1275320.1"/>
    </source>
</evidence>
<keyword evidence="2" id="KW-0732">Signal</keyword>
<organism evidence="3 4">
    <name type="scientific">Camelus dromedarius</name>
    <name type="common">Dromedary</name>
    <name type="synonym">Arabian camel</name>
    <dbReference type="NCBI Taxonomy" id="9838"/>
    <lineage>
        <taxon>Eukaryota</taxon>
        <taxon>Metazoa</taxon>
        <taxon>Chordata</taxon>
        <taxon>Craniata</taxon>
        <taxon>Vertebrata</taxon>
        <taxon>Euteleostomi</taxon>
        <taxon>Mammalia</taxon>
        <taxon>Eutheria</taxon>
        <taxon>Laurasiatheria</taxon>
        <taxon>Artiodactyla</taxon>
        <taxon>Tylopoda</taxon>
        <taxon>Camelidae</taxon>
        <taxon>Camelus</taxon>
    </lineage>
</organism>
<dbReference type="Proteomes" id="UP000299084">
    <property type="component" value="Unassembled WGS sequence"/>
</dbReference>
<dbReference type="EMBL" id="JWIN03000008">
    <property type="protein sequence ID" value="KAB1275320.1"/>
    <property type="molecule type" value="Genomic_DNA"/>
</dbReference>
<name>A0A5N4DWE1_CAMDR</name>
<evidence type="ECO:0000256" key="2">
    <source>
        <dbReference type="SAM" id="SignalP"/>
    </source>
</evidence>
<feature type="region of interest" description="Disordered" evidence="1">
    <location>
        <begin position="25"/>
        <end position="50"/>
    </location>
</feature>
<proteinExistence type="predicted"/>
<reference evidence="3 4" key="1">
    <citation type="journal article" date="2019" name="Mol. Ecol. Resour.">
        <title>Improving Illumina assemblies with Hi-C and long reads: an example with the North African dromedary.</title>
        <authorList>
            <person name="Elbers J.P."/>
            <person name="Rogers M.F."/>
            <person name="Perelman P.L."/>
            <person name="Proskuryakova A.A."/>
            <person name="Serdyukova N.A."/>
            <person name="Johnson W.E."/>
            <person name="Horin P."/>
            <person name="Corander J."/>
            <person name="Murphy D."/>
            <person name="Burger P.A."/>
        </authorList>
    </citation>
    <scope>NUCLEOTIDE SEQUENCE [LARGE SCALE GENOMIC DNA]</scope>
    <source>
        <strain evidence="3">Drom800</strain>
        <tissue evidence="3">Blood</tissue>
    </source>
</reference>
<sequence length="74" mass="8043">MCKPTSQLLWISFVVLHPWCLHNSPHPSSGPPSHLAEDEETQGRTAGDLPGQGICLDCCLLKTRPTSKVCQVSC</sequence>
<gene>
    <name evidence="3" type="ORF">Cadr_000010046</name>
</gene>
<accession>A0A5N4DWE1</accession>
<feature type="compositionally biased region" description="Low complexity" evidence="1">
    <location>
        <begin position="25"/>
        <end position="34"/>
    </location>
</feature>
<feature type="chain" id="PRO_5024291552" evidence="2">
    <location>
        <begin position="24"/>
        <end position="74"/>
    </location>
</feature>
<comment type="caution">
    <text evidence="3">The sequence shown here is derived from an EMBL/GenBank/DDBJ whole genome shotgun (WGS) entry which is preliminary data.</text>
</comment>
<dbReference type="AlphaFoldDB" id="A0A5N4DWE1"/>
<feature type="signal peptide" evidence="2">
    <location>
        <begin position="1"/>
        <end position="23"/>
    </location>
</feature>
<evidence type="ECO:0000313" key="4">
    <source>
        <dbReference type="Proteomes" id="UP000299084"/>
    </source>
</evidence>